<dbReference type="InterPro" id="IPR003961">
    <property type="entry name" value="FN3_dom"/>
</dbReference>
<evidence type="ECO:0000259" key="3">
    <source>
        <dbReference type="PROSITE" id="PS50853"/>
    </source>
</evidence>
<dbReference type="PROSITE" id="PS50853">
    <property type="entry name" value="FN3"/>
    <property type="match status" value="2"/>
</dbReference>
<name>A0A2S6IR56_9FLAO</name>
<comment type="caution">
    <text evidence="4">The sequence shown here is derived from an EMBL/GenBank/DDBJ whole genome shotgun (WGS) entry which is preliminary data.</text>
</comment>
<dbReference type="InterPro" id="IPR013783">
    <property type="entry name" value="Ig-like_fold"/>
</dbReference>
<keyword evidence="1 2" id="KW-0732">Signal</keyword>
<dbReference type="CDD" id="cd00063">
    <property type="entry name" value="FN3"/>
    <property type="match status" value="1"/>
</dbReference>
<feature type="signal peptide" evidence="2">
    <location>
        <begin position="1"/>
        <end position="21"/>
    </location>
</feature>
<protein>
    <submittedName>
        <fullName evidence="4">Putative secreted protein (Por secretion system target)</fullName>
    </submittedName>
</protein>
<dbReference type="Pfam" id="PF18962">
    <property type="entry name" value="Por_Secre_tail"/>
    <property type="match status" value="1"/>
</dbReference>
<feature type="domain" description="Fibronectin type-III" evidence="3">
    <location>
        <begin position="149"/>
        <end position="239"/>
    </location>
</feature>
<sequence length="1006" mass="106367">MKLKLLLTTMVVFTFGLVAQGQSTINITTTIDVCCGTEKWVSITDMADGAGTQIWGQGDGTYGNGQGVINQDVTLAPGTYWVNCYDRYDDSWDGTTIDVTAYGTSIGNNGGVSPDDGNDVDGDSSWETPADELEASFMIVVPNPPACSPPTSLTAVSNTTDSAELSWTASVSGEVLWDIELGAAGFTPTQTPTDIGVSNPFIATNLISGNSYDYYLRSDCAAAGSSVYTGPFTFRVPGFGDTCSTALALNVEVDCSAATPYTLDFATTVDIGTTAASCDTFGVNTGAWFEFTAPSVGSVIINSSTTMEFALFDTCGGAEIVCESTATTTSDIITGLTPGSIYKLVMWKDSTTAGLTGTTDICIQEGPTCLSPNNLSVSNITTNTAMLSWVSGGSGEASWDVELGVDGFTPTGTPTDFGVSNPFMATNLMPETAYDYYVRADCTGGDTSEYSGPYSFTTACIAIVPDYNADMSVNVPNCWEEADSGNMTTGPSDIGAGTWTSSNHNGTSSNRINMWQATRSDWIISPTFDLSTAAPSELNVYVALTEGGTSGSGADLGSDDRVSLLMTIDNGTTWTEMQAWVQGTVPTDVGEEITYDLSAITGNVQFAFLGDEGSVDDAEDVYFHVSKFQVREVPSCPDTANLTLVSATATDAIINFDSSNAMSAGTYEYALMSTATATPVVTGVWSDVAGVNPNVTYTIMGLSGNTEYFLYVREVCANGDQGSWNPTPLIFSTACGVVTSYPYTTDFTINVPNSCWDEAGNGEIVDGPSGFGTSDWRARSYVDFAGTSIPSNAINIFAGDTDREWLISEQYDMTGTSNDVLTVEVAVTNWNSTSVPDTMGSDDQVDLLITTDGGTTWTSLLTWTVANQPAVDGTRATVDLSSYSGTVQFAFLASDGVADDFEDYDFHVGRFIIDGTAGNEDVFENNLSLYPNPVNGDVVTINMNGSSAPSLEVAIYNSIGQQVMTRSFDQVSNTINIDNISSLSTGMYFVKVVNGNSQSTLKFIKE</sequence>
<dbReference type="InterPro" id="IPR026444">
    <property type="entry name" value="Secre_tail"/>
</dbReference>
<dbReference type="NCBIfam" id="TIGR04183">
    <property type="entry name" value="Por_Secre_tail"/>
    <property type="match status" value="1"/>
</dbReference>
<dbReference type="OrthoDB" id="1113525at2"/>
<evidence type="ECO:0000313" key="4">
    <source>
        <dbReference type="EMBL" id="PPK96734.1"/>
    </source>
</evidence>
<keyword evidence="5" id="KW-1185">Reference proteome</keyword>
<dbReference type="AlphaFoldDB" id="A0A2S6IR56"/>
<accession>A0A2S6IR56</accession>
<reference evidence="4 5" key="1">
    <citation type="submission" date="2018-02" db="EMBL/GenBank/DDBJ databases">
        <title>Genomic Encyclopedia of Archaeal and Bacterial Type Strains, Phase II (KMG-II): from individual species to whole genera.</title>
        <authorList>
            <person name="Goeker M."/>
        </authorList>
    </citation>
    <scope>NUCLEOTIDE SEQUENCE [LARGE SCALE GENOMIC DNA]</scope>
    <source>
        <strain evidence="4 5">DSM 16809</strain>
    </source>
</reference>
<organism evidence="4 5">
    <name type="scientific">Nonlabens xylanidelens</name>
    <dbReference type="NCBI Taxonomy" id="191564"/>
    <lineage>
        <taxon>Bacteria</taxon>
        <taxon>Pseudomonadati</taxon>
        <taxon>Bacteroidota</taxon>
        <taxon>Flavobacteriia</taxon>
        <taxon>Flavobacteriales</taxon>
        <taxon>Flavobacteriaceae</taxon>
        <taxon>Nonlabens</taxon>
    </lineage>
</organism>
<evidence type="ECO:0000313" key="5">
    <source>
        <dbReference type="Proteomes" id="UP000239002"/>
    </source>
</evidence>
<feature type="domain" description="Fibronectin type-III" evidence="3">
    <location>
        <begin position="371"/>
        <end position="461"/>
    </location>
</feature>
<proteinExistence type="predicted"/>
<evidence type="ECO:0000256" key="1">
    <source>
        <dbReference type="ARBA" id="ARBA00022729"/>
    </source>
</evidence>
<evidence type="ECO:0000256" key="2">
    <source>
        <dbReference type="SAM" id="SignalP"/>
    </source>
</evidence>
<dbReference type="RefSeq" id="WP_104514276.1">
    <property type="nucleotide sequence ID" value="NZ_MQVW01000027.1"/>
</dbReference>
<gene>
    <name evidence="4" type="ORF">LY01_00559</name>
</gene>
<dbReference type="SUPFAM" id="SSF49265">
    <property type="entry name" value="Fibronectin type III"/>
    <property type="match status" value="2"/>
</dbReference>
<dbReference type="SMART" id="SM00060">
    <property type="entry name" value="FN3"/>
    <property type="match status" value="3"/>
</dbReference>
<dbReference type="EMBL" id="PTJE01000001">
    <property type="protein sequence ID" value="PPK96734.1"/>
    <property type="molecule type" value="Genomic_DNA"/>
</dbReference>
<dbReference type="InterPro" id="IPR036116">
    <property type="entry name" value="FN3_sf"/>
</dbReference>
<dbReference type="Proteomes" id="UP000239002">
    <property type="component" value="Unassembled WGS sequence"/>
</dbReference>
<dbReference type="Pfam" id="PF23759">
    <property type="entry name" value="GBD_T9SS_assoc"/>
    <property type="match status" value="1"/>
</dbReference>
<dbReference type="InterPro" id="IPR056600">
    <property type="entry name" value="GBD_T9SS_assoc"/>
</dbReference>
<dbReference type="Gene3D" id="2.60.40.10">
    <property type="entry name" value="Immunoglobulins"/>
    <property type="match status" value="2"/>
</dbReference>
<feature type="chain" id="PRO_5015492195" evidence="2">
    <location>
        <begin position="22"/>
        <end position="1006"/>
    </location>
</feature>